<evidence type="ECO:0000313" key="3">
    <source>
        <dbReference type="Proteomes" id="UP000256964"/>
    </source>
</evidence>
<feature type="compositionally biased region" description="Basic and acidic residues" evidence="1">
    <location>
        <begin position="336"/>
        <end position="353"/>
    </location>
</feature>
<feature type="compositionally biased region" description="Low complexity" evidence="1">
    <location>
        <begin position="185"/>
        <end position="199"/>
    </location>
</feature>
<dbReference type="Proteomes" id="UP000256964">
    <property type="component" value="Unassembled WGS sequence"/>
</dbReference>
<protein>
    <submittedName>
        <fullName evidence="2">Uncharacterized protein</fullName>
    </submittedName>
</protein>
<dbReference type="OrthoDB" id="2749210at2759"/>
<feature type="region of interest" description="Disordered" evidence="1">
    <location>
        <begin position="323"/>
        <end position="353"/>
    </location>
</feature>
<proteinExistence type="predicted"/>
<dbReference type="EMBL" id="KZ857396">
    <property type="protein sequence ID" value="RDX51128.1"/>
    <property type="molecule type" value="Genomic_DNA"/>
</dbReference>
<feature type="region of interest" description="Disordered" evidence="1">
    <location>
        <begin position="1"/>
        <end position="23"/>
    </location>
</feature>
<dbReference type="AlphaFoldDB" id="A0A371DF41"/>
<reference evidence="2 3" key="1">
    <citation type="journal article" date="2018" name="Biotechnol. Biofuels">
        <title>Integrative visual omics of the white-rot fungus Polyporus brumalis exposes the biotechnological potential of its oxidative enzymes for delignifying raw plant biomass.</title>
        <authorList>
            <person name="Miyauchi S."/>
            <person name="Rancon A."/>
            <person name="Drula E."/>
            <person name="Hage H."/>
            <person name="Chaduli D."/>
            <person name="Favel A."/>
            <person name="Grisel S."/>
            <person name="Henrissat B."/>
            <person name="Herpoel-Gimbert I."/>
            <person name="Ruiz-Duenas F.J."/>
            <person name="Chevret D."/>
            <person name="Hainaut M."/>
            <person name="Lin J."/>
            <person name="Wang M."/>
            <person name="Pangilinan J."/>
            <person name="Lipzen A."/>
            <person name="Lesage-Meessen L."/>
            <person name="Navarro D."/>
            <person name="Riley R."/>
            <person name="Grigoriev I.V."/>
            <person name="Zhou S."/>
            <person name="Raouche S."/>
            <person name="Rosso M.N."/>
        </authorList>
    </citation>
    <scope>NUCLEOTIDE SEQUENCE [LARGE SCALE GENOMIC DNA]</scope>
    <source>
        <strain evidence="2 3">BRFM 1820</strain>
    </source>
</reference>
<keyword evidence="3" id="KW-1185">Reference proteome</keyword>
<sequence length="567" mass="62168">MPASQRPSESEEVKESLPVSSHTCTVQLGPGEEIAVRTHTRRTFRGRVCRGAYTYVFFSARALPLPVYGTSGDLWLCTTPGAEDIYCKNREERWMPLARGTSGTKATRHVSHPWLGKRTLQFDGHKLGWFCSNEWLRSRSSWDEWLRLQVAVPPHPDLSVKWIARYLAHRMASTTIGTAPDVAHATSSTTSTSPSAAAPVLEAKVPAPPSSTKRETASSSSNARTLPAHSSFKTTSSSKENAPLARAPPSGPRGLARTRLMTTLLSSHIGPVALRNTANTTAVDVLVPQSRSTKKAASTLLAKPAPTAIVTADSHTVIIKREEEEGVPPPLRGKRPRSESMDEAPLKRVKTEDDENTARELLVRVNDRDEDVAPSSAVPPVAGYDRVEFELVLTPDGRLSPAKTRRAGAVESFLASLPIPLDHHSSLFVSLGIASMAYIESIASMPQHVLNELIFALQDHGLSFVEALVLRDALDELPVDRNSSRHRARSTADASVVRVDAFLDRLRPSMKHHASTFWELGLYTSAHMSTLGKTEAHRYAEVETTLRGKGLSWMDCFIVRNAVQARR</sequence>
<accession>A0A371DF41</accession>
<gene>
    <name evidence="2" type="ORF">OH76DRAFT_1401898</name>
</gene>
<evidence type="ECO:0000256" key="1">
    <source>
        <dbReference type="SAM" id="MobiDB-lite"/>
    </source>
</evidence>
<evidence type="ECO:0000313" key="2">
    <source>
        <dbReference type="EMBL" id="RDX51128.1"/>
    </source>
</evidence>
<feature type="region of interest" description="Disordered" evidence="1">
    <location>
        <begin position="182"/>
        <end position="255"/>
    </location>
</feature>
<name>A0A371DF41_9APHY</name>
<feature type="compositionally biased region" description="Polar residues" evidence="1">
    <location>
        <begin position="231"/>
        <end position="240"/>
    </location>
</feature>
<organism evidence="2 3">
    <name type="scientific">Lentinus brumalis</name>
    <dbReference type="NCBI Taxonomy" id="2498619"/>
    <lineage>
        <taxon>Eukaryota</taxon>
        <taxon>Fungi</taxon>
        <taxon>Dikarya</taxon>
        <taxon>Basidiomycota</taxon>
        <taxon>Agaricomycotina</taxon>
        <taxon>Agaricomycetes</taxon>
        <taxon>Polyporales</taxon>
        <taxon>Polyporaceae</taxon>
        <taxon>Lentinus</taxon>
    </lineage>
</organism>